<dbReference type="Pfam" id="PF06114">
    <property type="entry name" value="Peptidase_M78"/>
    <property type="match status" value="1"/>
</dbReference>
<evidence type="ECO:0000259" key="2">
    <source>
        <dbReference type="Pfam" id="PF06114"/>
    </source>
</evidence>
<dbReference type="PANTHER" id="PTHR43236">
    <property type="entry name" value="ANTITOXIN HIGA1"/>
    <property type="match status" value="1"/>
</dbReference>
<dbReference type="PANTHER" id="PTHR43236:SF2">
    <property type="entry name" value="BLL0069 PROTEIN"/>
    <property type="match status" value="1"/>
</dbReference>
<evidence type="ECO:0000313" key="3">
    <source>
        <dbReference type="EMBL" id="OHV46589.1"/>
    </source>
</evidence>
<keyword evidence="4" id="KW-1185">Reference proteome</keyword>
<protein>
    <submittedName>
        <fullName evidence="3">Toxin-antitoxin system, toxin component</fullName>
    </submittedName>
</protein>
<dbReference type="InterPro" id="IPR052345">
    <property type="entry name" value="Rad_response_metalloprotease"/>
</dbReference>
<dbReference type="AlphaFoldDB" id="A0A1S1RLA2"/>
<dbReference type="RefSeq" id="WP_071059470.1">
    <property type="nucleotide sequence ID" value="NZ_MAXA01000002.1"/>
</dbReference>
<proteinExistence type="predicted"/>
<feature type="domain" description="IrrE N-terminal-like" evidence="2">
    <location>
        <begin position="37"/>
        <end position="157"/>
    </location>
</feature>
<dbReference type="Proteomes" id="UP000179769">
    <property type="component" value="Unassembled WGS sequence"/>
</dbReference>
<organism evidence="3 4">
    <name type="scientific">Parafrankia soli</name>
    <dbReference type="NCBI Taxonomy" id="2599596"/>
    <lineage>
        <taxon>Bacteria</taxon>
        <taxon>Bacillati</taxon>
        <taxon>Actinomycetota</taxon>
        <taxon>Actinomycetes</taxon>
        <taxon>Frankiales</taxon>
        <taxon>Frankiaceae</taxon>
        <taxon>Parafrankia</taxon>
    </lineage>
</organism>
<dbReference type="InterPro" id="IPR010359">
    <property type="entry name" value="IrrE_HExxH"/>
</dbReference>
<evidence type="ECO:0000313" key="4">
    <source>
        <dbReference type="Proteomes" id="UP000179769"/>
    </source>
</evidence>
<comment type="caution">
    <text evidence="3">The sequence shown here is derived from an EMBL/GenBank/DDBJ whole genome shotgun (WGS) entry which is preliminary data.</text>
</comment>
<gene>
    <name evidence="3" type="ORF">BBK14_01705</name>
</gene>
<dbReference type="EMBL" id="MAXA01000002">
    <property type="protein sequence ID" value="OHV46589.1"/>
    <property type="molecule type" value="Genomic_DNA"/>
</dbReference>
<dbReference type="OrthoDB" id="9794834at2"/>
<feature type="region of interest" description="Disordered" evidence="1">
    <location>
        <begin position="244"/>
        <end position="282"/>
    </location>
</feature>
<sequence>MSAESDGRDAAAQFRRDHRLGAQALGDLVSLVEQTTGIDVAVLDAGPDEHGLTVRDPVRNSVFIGVARTDRPMRQRSSLAHELAHVLFEDWSEAPEETWSERRPAEVRADAFARHLLIPAEGLRGFLGDRGPEGMDLALLSQVTQRFLVSPPIAAIALEQAGYITEAVKVEWRAVATPWLAARFGWIDQYRALQAESDQRRAPQRLLARAINGYLEHVVSAQALATLRGVDVATVETELREAGIEAGEPPRAWADSADLPDVDIDLSGLDDAAGESSPAPTR</sequence>
<dbReference type="Gene3D" id="1.10.10.2910">
    <property type="match status" value="1"/>
</dbReference>
<reference evidence="4" key="1">
    <citation type="submission" date="2016-07" db="EMBL/GenBank/DDBJ databases">
        <title>Frankia sp. NRRL B-16219 Genome sequencing.</title>
        <authorList>
            <person name="Ghodhbane-Gtari F."/>
            <person name="Swanson E."/>
            <person name="Gueddou A."/>
            <person name="Louati M."/>
            <person name="Nouioui I."/>
            <person name="Hezbri K."/>
            <person name="Abebe-Akele F."/>
            <person name="Simpson S."/>
            <person name="Morris K."/>
            <person name="Thomas K."/>
            <person name="Gtari M."/>
            <person name="Tisa L.S."/>
        </authorList>
    </citation>
    <scope>NUCLEOTIDE SEQUENCE [LARGE SCALE GENOMIC DNA]</scope>
    <source>
        <strain evidence="4">NRRL B-16219</strain>
    </source>
</reference>
<accession>A0A1S1RLA2</accession>
<name>A0A1S1RLA2_9ACTN</name>
<evidence type="ECO:0000256" key="1">
    <source>
        <dbReference type="SAM" id="MobiDB-lite"/>
    </source>
</evidence>